<evidence type="ECO:0000313" key="1">
    <source>
        <dbReference type="EMBL" id="KAA6336419.1"/>
    </source>
</evidence>
<sequence>MKELQFSYNIPQMEKLQEKISKVKEGISIKDSYEERFDFFVSNGGMVEPMFYSG</sequence>
<comment type="caution">
    <text evidence="1">The sequence shown here is derived from an EMBL/GenBank/DDBJ whole genome shotgun (WGS) entry which is preliminary data.</text>
</comment>
<protein>
    <submittedName>
        <fullName evidence="1">Uncharacterized protein</fullName>
    </submittedName>
</protein>
<accession>A0A5J4RRQ6</accession>
<proteinExistence type="predicted"/>
<gene>
    <name evidence="1" type="ORF">EZS27_015414</name>
</gene>
<feature type="non-terminal residue" evidence="1">
    <location>
        <position position="54"/>
    </location>
</feature>
<reference evidence="1" key="1">
    <citation type="submission" date="2019-03" db="EMBL/GenBank/DDBJ databases">
        <title>Single cell metagenomics reveals metabolic interactions within the superorganism composed of flagellate Streblomastix strix and complex community of Bacteroidetes bacteria on its surface.</title>
        <authorList>
            <person name="Treitli S.C."/>
            <person name="Kolisko M."/>
            <person name="Husnik F."/>
            <person name="Keeling P."/>
            <person name="Hampl V."/>
        </authorList>
    </citation>
    <scope>NUCLEOTIDE SEQUENCE</scope>
    <source>
        <strain evidence="1">STM</strain>
    </source>
</reference>
<dbReference type="AlphaFoldDB" id="A0A5J4RRQ6"/>
<organism evidence="1">
    <name type="scientific">termite gut metagenome</name>
    <dbReference type="NCBI Taxonomy" id="433724"/>
    <lineage>
        <taxon>unclassified sequences</taxon>
        <taxon>metagenomes</taxon>
        <taxon>organismal metagenomes</taxon>
    </lineage>
</organism>
<dbReference type="EMBL" id="SNRY01000794">
    <property type="protein sequence ID" value="KAA6336419.1"/>
    <property type="molecule type" value="Genomic_DNA"/>
</dbReference>
<name>A0A5J4RRQ6_9ZZZZ</name>